<gene>
    <name evidence="4" type="primary">ICEEaIII(2)_R26_22934_22101</name>
</gene>
<keyword evidence="3" id="KW-0949">S-adenosyl-L-methionine</keyword>
<dbReference type="PANTHER" id="PTHR30481">
    <property type="entry name" value="DNA ADENINE METHYLASE"/>
    <property type="match status" value="1"/>
</dbReference>
<dbReference type="InterPro" id="IPR012327">
    <property type="entry name" value="MeTrfase_D12"/>
</dbReference>
<protein>
    <submittedName>
        <fullName evidence="4">Methyltransferase</fullName>
    </submittedName>
</protein>
<dbReference type="PIRSF" id="PIRSF000398">
    <property type="entry name" value="M_m6A_EcoRV"/>
    <property type="match status" value="1"/>
</dbReference>
<reference evidence="4" key="2">
    <citation type="journal article" date="2014" name="PLoS ONE">
        <title>Insights from the genome annotation of Elizabethkingia anophelis from the malaria vector Anopheles gambiae.</title>
        <authorList>
            <person name="Kukutla P."/>
            <person name="Lindberg B.G."/>
            <person name="Pei D."/>
            <person name="Rayl M."/>
            <person name="Yu W."/>
            <person name="Steritz M."/>
            <person name="Faye I."/>
            <person name="Xu J."/>
        </authorList>
    </citation>
    <scope>NUCLEOTIDE SEQUENCE</scope>
</reference>
<evidence type="ECO:0000256" key="3">
    <source>
        <dbReference type="ARBA" id="ARBA00022691"/>
    </source>
</evidence>
<evidence type="ECO:0000256" key="2">
    <source>
        <dbReference type="ARBA" id="ARBA00022679"/>
    </source>
</evidence>
<dbReference type="RefSeq" id="WP_009090705.1">
    <property type="nucleotide sequence ID" value="NZ_CBCRWW010000009.1"/>
</dbReference>
<reference evidence="4" key="3">
    <citation type="journal article" date="2016" name="Genome Announc.">
        <title>Complete Genome Sequences of Four Strains from the 2015-2016 Elizabethkingia anophelis Outbreak.</title>
        <authorList>
            <person name="Nicholson A.C."/>
            <person name="Whitney A.M."/>
            <person name="Emery B.D."/>
            <person name="Bell M.E."/>
            <person name="Gartin J.T."/>
            <person name="Humrighouse B.W."/>
            <person name="Loparev V.N."/>
            <person name="Batra D."/>
            <person name="Sheth M."/>
            <person name="Rowe L.A."/>
            <person name="Juieng P."/>
            <person name="Knipe K."/>
            <person name="Gulvik C."/>
            <person name="McQuiston J.R."/>
        </authorList>
    </citation>
    <scope>NUCLEOTIDE SEQUENCE</scope>
</reference>
<reference evidence="4" key="1">
    <citation type="journal article" date="2014" name="Genome Biol. Evol.">
        <title>Comparative genomic analysis of malaria mosquito vector-associated novel pathogen Elizabethkingia anophelis.</title>
        <authorList>
            <person name="Teo J."/>
            <person name="Tan S.Y."/>
            <person name="Liu Y."/>
            <person name="Tay M."/>
            <person name="Ding Y."/>
            <person name="Li Y."/>
            <person name="Kjelleberg S."/>
            <person name="Givskov M."/>
            <person name="Lin R.T."/>
            <person name="Yang L."/>
        </authorList>
    </citation>
    <scope>NUCLEOTIDE SEQUENCE</scope>
</reference>
<dbReference type="PANTHER" id="PTHR30481:SF4">
    <property type="entry name" value="SITE-SPECIFIC DNA-METHYLTRANSFERASE (ADENINE-SPECIFIC)"/>
    <property type="match status" value="1"/>
</dbReference>
<reference evidence="4" key="7">
    <citation type="journal article" date="2017" name="Sci. Rep.">
        <title>Genomic features, phylogenetic relationships, and comparative genomics of Elizabethkingia anophelis strain EM361-97 isolated in Taiwan.</title>
        <authorList>
            <person name="Lin J.N."/>
            <person name="Lai C.H."/>
            <person name="Yang C.H."/>
            <person name="Huang Y.H."/>
            <person name="Lin H.H."/>
        </authorList>
    </citation>
    <scope>NUCLEOTIDE SEQUENCE</scope>
</reference>
<dbReference type="AlphaFoldDB" id="A0A455ZFE1"/>
<dbReference type="GO" id="GO:0032259">
    <property type="term" value="P:methylation"/>
    <property type="evidence" value="ECO:0007669"/>
    <property type="project" value="UniProtKB-KW"/>
</dbReference>
<dbReference type="GO" id="GO:0043565">
    <property type="term" value="F:sequence-specific DNA binding"/>
    <property type="evidence" value="ECO:0007669"/>
    <property type="project" value="TreeGrafter"/>
</dbReference>
<dbReference type="Pfam" id="PF02086">
    <property type="entry name" value="MethyltransfD12"/>
    <property type="match status" value="1"/>
</dbReference>
<dbReference type="EMBL" id="BK010607">
    <property type="protein sequence ID" value="DAC75569.1"/>
    <property type="molecule type" value="Genomic_DNA"/>
</dbReference>
<evidence type="ECO:0000256" key="1">
    <source>
        <dbReference type="ARBA" id="ARBA00022603"/>
    </source>
</evidence>
<reference evidence="4" key="5">
    <citation type="journal article" date="2017" name="Genome Announc.">
        <title>Complete Circularized Genome Sequences of Four Strains of Elizabethkingia anophelis, Including Two Novel Strains Isolated from Wild-Caught Anopheles sinensis.</title>
        <authorList>
            <person name="Pei D."/>
            <person name="Nicholson A.C."/>
            <person name="Jiang J."/>
            <person name="Chen H."/>
            <person name="Whitney A.M."/>
            <person name="Villarma A."/>
            <person name="Bell M."/>
            <person name="Humrighouse B."/>
            <person name="Rowe L.A."/>
            <person name="Sheth M."/>
            <person name="Batra D."/>
            <person name="Juieng P."/>
            <person name="Loparev V.N."/>
            <person name="McQuiston J.R."/>
            <person name="Lan Y."/>
            <person name="Ma Y."/>
            <person name="Xu J."/>
        </authorList>
    </citation>
    <scope>NUCLEOTIDE SEQUENCE</scope>
</reference>
<sequence>MEIQKINKVSAINYFGGKYQWLEQLYNFFPEHTHFLDLFCGSMTVTLNKVSSDLDTANDLDGSVINFFKVLRKQPDNLLQQLHLTPVSRQEYKDCYPIYSEDPIEWARRFFVRCRMSFQGSGLKEHTGFNACVNTTEKGLSKNVSKYLSAVERLPEVIERLKKIQIENLDYKECIKKYDRKGTFIYVDPPYELRMRNYKKWYNLEFENDNDHIDLRDSLTGIKSMAMVSGYESDFYKDLYKDWEFIKLKPRRHSMKGTKLQEECIWINYSIIKTTLF</sequence>
<dbReference type="GO" id="GO:0006298">
    <property type="term" value="P:mismatch repair"/>
    <property type="evidence" value="ECO:0007669"/>
    <property type="project" value="TreeGrafter"/>
</dbReference>
<dbReference type="InterPro" id="IPR029063">
    <property type="entry name" value="SAM-dependent_MTases_sf"/>
</dbReference>
<dbReference type="InterPro" id="IPR012263">
    <property type="entry name" value="M_m6A_EcoRV"/>
</dbReference>
<dbReference type="GeneID" id="56683797"/>
<dbReference type="PRINTS" id="PR00505">
    <property type="entry name" value="D12N6MTFRASE"/>
</dbReference>
<dbReference type="SUPFAM" id="SSF53335">
    <property type="entry name" value="S-adenosyl-L-methionine-dependent methyltransferases"/>
    <property type="match status" value="1"/>
</dbReference>
<dbReference type="GO" id="GO:0009007">
    <property type="term" value="F:site-specific DNA-methyltransferase (adenine-specific) activity"/>
    <property type="evidence" value="ECO:0007669"/>
    <property type="project" value="UniProtKB-EC"/>
</dbReference>
<reference evidence="4" key="4">
    <citation type="journal article" date="2016" name="Sci. Rep.">
        <title>Genomic epidemiology and global diversity of the emerging bacterial pathogen Elizabethkingia anophelis.</title>
        <authorList>
            <person name="Breurec S."/>
            <person name="Criscuolo A."/>
            <person name="Diancourt L."/>
            <person name="Rendueles O."/>
            <person name="Vandenbogaert M."/>
            <person name="Passet V."/>
            <person name="Caro V."/>
            <person name="Rocha E.P."/>
            <person name="Touchon M."/>
            <person name="Brisse S."/>
        </authorList>
    </citation>
    <scope>NUCLEOTIDE SEQUENCE</scope>
</reference>
<reference evidence="4" key="8">
    <citation type="journal article" date="2018" name="J. ISSAAS">
        <title>In Silico Identification of Three Types of Integrative and Conjugative Elements (ICEs) in Elizabethkingia anophelis Strains Isolated from Around the World.</title>
        <authorList>
            <person name="Xu J."/>
            <person name="Pei D."/>
            <person name="Nicholson A."/>
            <person name="Lan Y."/>
            <person name="Xia Q."/>
        </authorList>
    </citation>
    <scope>NUCLEOTIDE SEQUENCE</scope>
</reference>
<evidence type="ECO:0000313" key="4">
    <source>
        <dbReference type="EMBL" id="DAC75569.1"/>
    </source>
</evidence>
<reference evidence="4" key="6">
    <citation type="journal article" date="2017" name="Nat. Commun.">
        <title>Evolutionary dynamics and genomic features of the Elizabethkingia anophelis 2015 to 2016 Wisconsin outbreak strain.</title>
        <authorList>
            <person name="Perrin A."/>
            <person name="Larsonneur E."/>
            <person name="Nicholson A.C."/>
            <person name="Edwards D.J."/>
            <person name="Gundlach K.M."/>
            <person name="Whitney A.M."/>
            <person name="Gulvik C.A."/>
            <person name="Bell M.E."/>
            <person name="Rendueles O."/>
            <person name="Cury J."/>
            <person name="Hugon P."/>
            <person name="Clermont D."/>
            <person name="Enouf V."/>
            <person name="Loparev V."/>
            <person name="Juieng P."/>
            <person name="Monson T."/>
            <person name="Warshauer D."/>
            <person name="Elbadawi L.I."/>
            <person name="Walters M.S."/>
            <person name="Crist M.B."/>
            <person name="Noble-Wang J."/>
            <person name="Borlaug G."/>
            <person name="Rocha E.P.C."/>
            <person name="Criscuolo A."/>
            <person name="Touchon M."/>
            <person name="Davis J.P."/>
            <person name="Holt K.E."/>
            <person name="McQuiston J.R."/>
            <person name="Brisse S."/>
        </authorList>
    </citation>
    <scope>NUCLEOTIDE SEQUENCE</scope>
</reference>
<proteinExistence type="predicted"/>
<dbReference type="GO" id="GO:0009307">
    <property type="term" value="P:DNA restriction-modification system"/>
    <property type="evidence" value="ECO:0007669"/>
    <property type="project" value="InterPro"/>
</dbReference>
<name>A0A455ZFE1_9FLAO</name>
<dbReference type="Gene3D" id="3.40.50.150">
    <property type="entry name" value="Vaccinia Virus protein VP39"/>
    <property type="match status" value="2"/>
</dbReference>
<dbReference type="GO" id="GO:1904047">
    <property type="term" value="F:S-adenosyl-L-methionine binding"/>
    <property type="evidence" value="ECO:0007669"/>
    <property type="project" value="TreeGrafter"/>
</dbReference>
<organism evidence="4">
    <name type="scientific">Elizabethkingia anophelis</name>
    <dbReference type="NCBI Taxonomy" id="1117645"/>
    <lineage>
        <taxon>Bacteria</taxon>
        <taxon>Pseudomonadati</taxon>
        <taxon>Bacteroidota</taxon>
        <taxon>Flavobacteriia</taxon>
        <taxon>Flavobacteriales</taxon>
        <taxon>Weeksellaceae</taxon>
        <taxon>Elizabethkingia</taxon>
    </lineage>
</organism>
<keyword evidence="2 4" id="KW-0808">Transferase</keyword>
<keyword evidence="1 4" id="KW-0489">Methyltransferase</keyword>
<accession>A0A455ZFE1</accession>